<name>A0A146K1W9_9EUKA</name>
<proteinExistence type="inferred from homology"/>
<reference evidence="6" key="1">
    <citation type="submission" date="2015-07" db="EMBL/GenBank/DDBJ databases">
        <title>Adaptation to a free-living lifestyle via gene acquisitions in the diplomonad Trepomonas sp. PC1.</title>
        <authorList>
            <person name="Xu F."/>
            <person name="Jerlstrom-Hultqvist J."/>
            <person name="Kolisko M."/>
            <person name="Simpson A.G.B."/>
            <person name="Roger A.J."/>
            <person name="Svard S.G."/>
            <person name="Andersson J.O."/>
        </authorList>
    </citation>
    <scope>NUCLEOTIDE SEQUENCE</scope>
    <source>
        <strain evidence="6">PC1</strain>
    </source>
</reference>
<keyword evidence="6" id="KW-0121">Carboxypeptidase</keyword>
<dbReference type="SUPFAM" id="SSF53474">
    <property type="entry name" value="alpha/beta-Hydrolases"/>
    <property type="match status" value="1"/>
</dbReference>
<keyword evidence="2" id="KW-0645">Protease</keyword>
<sequence length="449" mass="52709">QIQLEYFRYSENDMVQSDIKDTKAKSDYFQQRLDHFNVSNQNTFKQSFHVNDEYYDEKSGIVILQVGGEGPTSIKDVGNVWSADYFAKNLSALNVELEHRYYGESIPNNNFTYLSSRQALADLVEFAAYLKKTYKAKKIVTYGGSYPGNMAGWARSMFPHMFDAAIASSGPLMGKVKFSEFFEMDGQVLEKYHKGCQEMTKTALEDFEQLLLKNKKKAAEYLKNDTFETEELSQLDYSSIFSTIAEFPNMIQRMSEDGSDVKNYCQKMEEADDKTEAYFDWLWVGKDSLYPLMYADTVEMTKTSSWTWQTCTEFGYYQDSDYFTQRISMNFYYRLCLDSFNEYFNSVGIKKISDLQQFMTEQIEEYTNAYYGARNQPRSKIFYTNGGNDPWSILSMRQDLSWKDGQHRHKQTENQMIENGNHCSDMRMSWKSNDYIRQMQIDKLNEWLK</sequence>
<dbReference type="EMBL" id="GDID01005723">
    <property type="protein sequence ID" value="JAP90883.1"/>
    <property type="molecule type" value="Transcribed_RNA"/>
</dbReference>
<dbReference type="AlphaFoldDB" id="A0A146K1W9"/>
<protein>
    <submittedName>
        <fullName evidence="6">Serine carboxypeptidase</fullName>
    </submittedName>
</protein>
<dbReference type="GO" id="GO:0070008">
    <property type="term" value="F:serine-type exopeptidase activity"/>
    <property type="evidence" value="ECO:0007669"/>
    <property type="project" value="InterPro"/>
</dbReference>
<dbReference type="InterPro" id="IPR029058">
    <property type="entry name" value="AB_hydrolase_fold"/>
</dbReference>
<evidence type="ECO:0000256" key="2">
    <source>
        <dbReference type="ARBA" id="ARBA00022670"/>
    </source>
</evidence>
<evidence type="ECO:0000256" key="1">
    <source>
        <dbReference type="ARBA" id="ARBA00011079"/>
    </source>
</evidence>
<keyword evidence="3" id="KW-0732">Signal</keyword>
<evidence type="ECO:0000313" key="6">
    <source>
        <dbReference type="EMBL" id="JAP90883.1"/>
    </source>
</evidence>
<keyword evidence="4" id="KW-0378">Hydrolase</keyword>
<dbReference type="InterPro" id="IPR042269">
    <property type="entry name" value="Ser_carbopepase_S28_SKS"/>
</dbReference>
<keyword evidence="5" id="KW-0325">Glycoprotein</keyword>
<feature type="non-terminal residue" evidence="6">
    <location>
        <position position="1"/>
    </location>
</feature>
<gene>
    <name evidence="6" type="ORF">TPC1_17679</name>
</gene>
<dbReference type="PANTHER" id="PTHR11010">
    <property type="entry name" value="PROTEASE S28 PRO-X CARBOXYPEPTIDASE-RELATED"/>
    <property type="match status" value="1"/>
</dbReference>
<dbReference type="Gene3D" id="3.40.50.1820">
    <property type="entry name" value="alpha/beta hydrolase"/>
    <property type="match status" value="1"/>
</dbReference>
<dbReference type="GO" id="GO:0004180">
    <property type="term" value="F:carboxypeptidase activity"/>
    <property type="evidence" value="ECO:0007669"/>
    <property type="project" value="UniProtKB-KW"/>
</dbReference>
<dbReference type="Gene3D" id="1.20.120.980">
    <property type="entry name" value="Serine carboxypeptidase S28, SKS domain"/>
    <property type="match status" value="1"/>
</dbReference>
<accession>A0A146K1W9</accession>
<comment type="similarity">
    <text evidence="1">Belongs to the peptidase S28 family.</text>
</comment>
<dbReference type="GO" id="GO:0008239">
    <property type="term" value="F:dipeptidyl-peptidase activity"/>
    <property type="evidence" value="ECO:0007669"/>
    <property type="project" value="TreeGrafter"/>
</dbReference>
<evidence type="ECO:0000256" key="4">
    <source>
        <dbReference type="ARBA" id="ARBA00022801"/>
    </source>
</evidence>
<dbReference type="InterPro" id="IPR008758">
    <property type="entry name" value="Peptidase_S28"/>
</dbReference>
<evidence type="ECO:0000256" key="5">
    <source>
        <dbReference type="ARBA" id="ARBA00023180"/>
    </source>
</evidence>
<dbReference type="Pfam" id="PF05577">
    <property type="entry name" value="Peptidase_S28"/>
    <property type="match status" value="1"/>
</dbReference>
<dbReference type="PANTHER" id="PTHR11010:SF117">
    <property type="entry name" value="SERINE PROTEASE 16"/>
    <property type="match status" value="1"/>
</dbReference>
<evidence type="ECO:0000256" key="3">
    <source>
        <dbReference type="ARBA" id="ARBA00022729"/>
    </source>
</evidence>
<organism evidence="6">
    <name type="scientific">Trepomonas sp. PC1</name>
    <dbReference type="NCBI Taxonomy" id="1076344"/>
    <lineage>
        <taxon>Eukaryota</taxon>
        <taxon>Metamonada</taxon>
        <taxon>Diplomonadida</taxon>
        <taxon>Hexamitidae</taxon>
        <taxon>Hexamitinae</taxon>
        <taxon>Trepomonas</taxon>
    </lineage>
</organism>
<dbReference type="GO" id="GO:0006508">
    <property type="term" value="P:proteolysis"/>
    <property type="evidence" value="ECO:0007669"/>
    <property type="project" value="UniProtKB-KW"/>
</dbReference>